<accession>A0AB38D434</accession>
<dbReference type="PROSITE" id="PS50943">
    <property type="entry name" value="HTH_CROC1"/>
    <property type="match status" value="1"/>
</dbReference>
<feature type="domain" description="HTH cro/C1-type" evidence="1">
    <location>
        <begin position="15"/>
        <end position="69"/>
    </location>
</feature>
<dbReference type="GO" id="GO:0003677">
    <property type="term" value="F:DNA binding"/>
    <property type="evidence" value="ECO:0007669"/>
    <property type="project" value="InterPro"/>
</dbReference>
<dbReference type="InterPro" id="IPR010982">
    <property type="entry name" value="Lambda_DNA-bd_dom_sf"/>
</dbReference>
<comment type="caution">
    <text evidence="2">The sequence shown here is derived from an EMBL/GenBank/DDBJ whole genome shotgun (WGS) entry which is preliminary data.</text>
</comment>
<protein>
    <submittedName>
        <fullName evidence="2">Transcriptional regulatory protein</fullName>
    </submittedName>
</protein>
<dbReference type="AlphaFoldDB" id="A0AB38D434"/>
<dbReference type="RefSeq" id="WP_074243506.1">
    <property type="nucleotide sequence ID" value="NZ_CAACXP010000003.1"/>
</dbReference>
<dbReference type="SUPFAM" id="SSF47413">
    <property type="entry name" value="lambda repressor-like DNA-binding domains"/>
    <property type="match status" value="1"/>
</dbReference>
<proteinExistence type="predicted"/>
<dbReference type="SMART" id="SM00530">
    <property type="entry name" value="HTH_XRE"/>
    <property type="match status" value="1"/>
</dbReference>
<organism evidence="2 3">
    <name type="scientific">Mycobacteroides abscessus subsp. abscessus</name>
    <dbReference type="NCBI Taxonomy" id="1185650"/>
    <lineage>
        <taxon>Bacteria</taxon>
        <taxon>Bacillati</taxon>
        <taxon>Actinomycetota</taxon>
        <taxon>Actinomycetes</taxon>
        <taxon>Mycobacteriales</taxon>
        <taxon>Mycobacteriaceae</taxon>
        <taxon>Mycobacteroides</taxon>
        <taxon>Mycobacteroides abscessus</taxon>
    </lineage>
</organism>
<evidence type="ECO:0000313" key="2">
    <source>
        <dbReference type="EMBL" id="SIB76171.1"/>
    </source>
</evidence>
<dbReference type="Gene3D" id="1.10.260.40">
    <property type="entry name" value="lambda repressor-like DNA-binding domains"/>
    <property type="match status" value="1"/>
</dbReference>
<dbReference type="Pfam" id="PF13560">
    <property type="entry name" value="HTH_31"/>
    <property type="match status" value="1"/>
</dbReference>
<reference evidence="2 3" key="1">
    <citation type="submission" date="2016-11" db="EMBL/GenBank/DDBJ databases">
        <authorList>
            <consortium name="Pathogen Informatics"/>
        </authorList>
    </citation>
    <scope>NUCLEOTIDE SEQUENCE [LARGE SCALE GENOMIC DNA]</scope>
    <source>
        <strain evidence="2 3">104</strain>
    </source>
</reference>
<dbReference type="Proteomes" id="UP000185210">
    <property type="component" value="Unassembled WGS sequence"/>
</dbReference>
<evidence type="ECO:0000313" key="3">
    <source>
        <dbReference type="Proteomes" id="UP000185210"/>
    </source>
</evidence>
<sequence length="102" mass="11084">MSISSRTRHGVWQALRVARSKDGQSLTALADAAAMSVSYLSDLERGRQLPSVEAVRKLASALNVPVSVLERERRVDANGNDIALVELIRQVVREELAGSRAS</sequence>
<evidence type="ECO:0000259" key="1">
    <source>
        <dbReference type="PROSITE" id="PS50943"/>
    </source>
</evidence>
<gene>
    <name evidence="2" type="ORF">SAMEA2070301_04465</name>
</gene>
<dbReference type="EMBL" id="FSHM01000008">
    <property type="protein sequence ID" value="SIB76171.1"/>
    <property type="molecule type" value="Genomic_DNA"/>
</dbReference>
<dbReference type="CDD" id="cd00093">
    <property type="entry name" value="HTH_XRE"/>
    <property type="match status" value="1"/>
</dbReference>
<name>A0AB38D434_9MYCO</name>
<dbReference type="InterPro" id="IPR001387">
    <property type="entry name" value="Cro/C1-type_HTH"/>
</dbReference>